<dbReference type="AlphaFoldDB" id="A0A9P5NZH7"/>
<comment type="caution">
    <text evidence="2">The sequence shown here is derived from an EMBL/GenBank/DDBJ whole genome shotgun (WGS) entry which is preliminary data.</text>
</comment>
<feature type="transmembrane region" description="Helical" evidence="1">
    <location>
        <begin position="102"/>
        <end position="123"/>
    </location>
</feature>
<evidence type="ECO:0000313" key="2">
    <source>
        <dbReference type="EMBL" id="KAF8911540.1"/>
    </source>
</evidence>
<dbReference type="EMBL" id="JADNYJ010000004">
    <property type="protein sequence ID" value="KAF8911540.1"/>
    <property type="molecule type" value="Genomic_DNA"/>
</dbReference>
<keyword evidence="1" id="KW-0472">Membrane</keyword>
<accession>A0A9P5NZH7</accession>
<protein>
    <submittedName>
        <fullName evidence="2">Uncharacterized protein</fullName>
    </submittedName>
</protein>
<evidence type="ECO:0000256" key="1">
    <source>
        <dbReference type="SAM" id="Phobius"/>
    </source>
</evidence>
<feature type="transmembrane region" description="Helical" evidence="1">
    <location>
        <begin position="143"/>
        <end position="164"/>
    </location>
</feature>
<keyword evidence="1" id="KW-1133">Transmembrane helix</keyword>
<sequence>MVLLGIYRRYPTNCELRSSSHDDPCICIRPSSLSPLKHYLFYLRSATCNPTPPHHTMSTNEPASQQDMVYALAPPHQPPASIPPSASTVTSNDRSTLYSSNIAFFVDIMTMSAFSFLSFLFINNVCCFDLQFVSFLRLVVFKLSFFDAGHIVDIIIIFIINITAY</sequence>
<keyword evidence="3" id="KW-1185">Reference proteome</keyword>
<gene>
    <name evidence="2" type="ORF">CPB84DRAFT_928753</name>
</gene>
<evidence type="ECO:0000313" key="3">
    <source>
        <dbReference type="Proteomes" id="UP000724874"/>
    </source>
</evidence>
<proteinExistence type="predicted"/>
<reference evidence="2" key="1">
    <citation type="submission" date="2020-11" db="EMBL/GenBank/DDBJ databases">
        <authorList>
            <consortium name="DOE Joint Genome Institute"/>
            <person name="Ahrendt S."/>
            <person name="Riley R."/>
            <person name="Andreopoulos W."/>
            <person name="LaButti K."/>
            <person name="Pangilinan J."/>
            <person name="Ruiz-duenas F.J."/>
            <person name="Barrasa J.M."/>
            <person name="Sanchez-Garcia M."/>
            <person name="Camarero S."/>
            <person name="Miyauchi S."/>
            <person name="Serrano A."/>
            <person name="Linde D."/>
            <person name="Babiker R."/>
            <person name="Drula E."/>
            <person name="Ayuso-Fernandez I."/>
            <person name="Pacheco R."/>
            <person name="Padilla G."/>
            <person name="Ferreira P."/>
            <person name="Barriuso J."/>
            <person name="Kellner H."/>
            <person name="Castanera R."/>
            <person name="Alfaro M."/>
            <person name="Ramirez L."/>
            <person name="Pisabarro A.G."/>
            <person name="Kuo A."/>
            <person name="Tritt A."/>
            <person name="Lipzen A."/>
            <person name="He G."/>
            <person name="Yan M."/>
            <person name="Ng V."/>
            <person name="Cullen D."/>
            <person name="Martin F."/>
            <person name="Rosso M.-N."/>
            <person name="Henrissat B."/>
            <person name="Hibbett D."/>
            <person name="Martinez A.T."/>
            <person name="Grigoriev I.V."/>
        </authorList>
    </citation>
    <scope>NUCLEOTIDE SEQUENCE</scope>
    <source>
        <strain evidence="2">AH 44721</strain>
    </source>
</reference>
<dbReference type="Proteomes" id="UP000724874">
    <property type="component" value="Unassembled WGS sequence"/>
</dbReference>
<name>A0A9P5NZH7_GYMJU</name>
<keyword evidence="1" id="KW-0812">Transmembrane</keyword>
<organism evidence="2 3">
    <name type="scientific">Gymnopilus junonius</name>
    <name type="common">Spectacular rustgill mushroom</name>
    <name type="synonym">Gymnopilus spectabilis subsp. junonius</name>
    <dbReference type="NCBI Taxonomy" id="109634"/>
    <lineage>
        <taxon>Eukaryota</taxon>
        <taxon>Fungi</taxon>
        <taxon>Dikarya</taxon>
        <taxon>Basidiomycota</taxon>
        <taxon>Agaricomycotina</taxon>
        <taxon>Agaricomycetes</taxon>
        <taxon>Agaricomycetidae</taxon>
        <taxon>Agaricales</taxon>
        <taxon>Agaricineae</taxon>
        <taxon>Hymenogastraceae</taxon>
        <taxon>Gymnopilus</taxon>
    </lineage>
</organism>